<dbReference type="PANTHER" id="PTHR40032:SF1">
    <property type="entry name" value="EXPORTED PROTEIN"/>
    <property type="match status" value="1"/>
</dbReference>
<accession>A0A3E3HWU3</accession>
<keyword evidence="3" id="KW-1185">Reference proteome</keyword>
<dbReference type="InterPro" id="IPR024301">
    <property type="entry name" value="Amidase_6"/>
</dbReference>
<comment type="caution">
    <text evidence="2">The sequence shown here is derived from an EMBL/GenBank/DDBJ whole genome shotgun (WGS) entry which is preliminary data.</text>
</comment>
<dbReference type="Pfam" id="PF12671">
    <property type="entry name" value="Amidase_6"/>
    <property type="match status" value="1"/>
</dbReference>
<evidence type="ECO:0000313" key="2">
    <source>
        <dbReference type="EMBL" id="RGE56277.1"/>
    </source>
</evidence>
<dbReference type="AlphaFoldDB" id="A0A3E3HWU3"/>
<feature type="domain" description="Putative amidase" evidence="1">
    <location>
        <begin position="6"/>
        <end position="155"/>
    </location>
</feature>
<dbReference type="PANTHER" id="PTHR40032">
    <property type="entry name" value="EXPORTED PROTEIN-RELATED"/>
    <property type="match status" value="1"/>
</dbReference>
<evidence type="ECO:0000259" key="1">
    <source>
        <dbReference type="Pfam" id="PF12671"/>
    </source>
</evidence>
<dbReference type="Proteomes" id="UP000260812">
    <property type="component" value="Unassembled WGS sequence"/>
</dbReference>
<proteinExistence type="predicted"/>
<dbReference type="EMBL" id="QVLV01000027">
    <property type="protein sequence ID" value="RGE56277.1"/>
    <property type="molecule type" value="Genomic_DNA"/>
</dbReference>
<gene>
    <name evidence="2" type="ORF">DXC51_24790</name>
</gene>
<sequence length="161" mass="18163">MLKEMEYRREAALQYAKQWALGRNPRYYNFEELGGDCTNFASQCIYAGSGVMNYTPVTGWYYNSSSDRSPSWTGVQYLYNFLTGNKSVGPYAAATDAAGAVPGDIVQLGNQNGYYHSPVIVAVEDGRIYVAAHTYDAYMRPLDTYIYPKSRFLHIIGVRSW</sequence>
<name>A0A3E3HWU3_9FIRM</name>
<protein>
    <submittedName>
        <fullName evidence="2">Amidase</fullName>
    </submittedName>
</protein>
<reference evidence="2" key="1">
    <citation type="submission" date="2018-08" db="EMBL/GenBank/DDBJ databases">
        <title>A genome reference for cultivated species of the human gut microbiota.</title>
        <authorList>
            <person name="Zou Y."/>
            <person name="Xue W."/>
            <person name="Luo G."/>
        </authorList>
    </citation>
    <scope>NUCLEOTIDE SEQUENCE [LARGE SCALE GENOMIC DNA]</scope>
    <source>
        <strain evidence="2">TF05-5AC</strain>
    </source>
</reference>
<evidence type="ECO:0000313" key="3">
    <source>
        <dbReference type="Proteomes" id="UP000260812"/>
    </source>
</evidence>
<organism evidence="2 3">
    <name type="scientific">Eisenbergiella massiliensis</name>
    <dbReference type="NCBI Taxonomy" id="1720294"/>
    <lineage>
        <taxon>Bacteria</taxon>
        <taxon>Bacillati</taxon>
        <taxon>Bacillota</taxon>
        <taxon>Clostridia</taxon>
        <taxon>Lachnospirales</taxon>
        <taxon>Lachnospiraceae</taxon>
        <taxon>Eisenbergiella</taxon>
    </lineage>
</organism>